<organism evidence="1">
    <name type="scientific">Arundo donax</name>
    <name type="common">Giant reed</name>
    <name type="synonym">Donax arundinaceus</name>
    <dbReference type="NCBI Taxonomy" id="35708"/>
    <lineage>
        <taxon>Eukaryota</taxon>
        <taxon>Viridiplantae</taxon>
        <taxon>Streptophyta</taxon>
        <taxon>Embryophyta</taxon>
        <taxon>Tracheophyta</taxon>
        <taxon>Spermatophyta</taxon>
        <taxon>Magnoliopsida</taxon>
        <taxon>Liliopsida</taxon>
        <taxon>Poales</taxon>
        <taxon>Poaceae</taxon>
        <taxon>PACMAD clade</taxon>
        <taxon>Arundinoideae</taxon>
        <taxon>Arundineae</taxon>
        <taxon>Arundo</taxon>
    </lineage>
</organism>
<dbReference type="AlphaFoldDB" id="A0A0A9B921"/>
<protein>
    <submittedName>
        <fullName evidence="1">Uncharacterized protein</fullName>
    </submittedName>
</protein>
<evidence type="ECO:0000313" key="1">
    <source>
        <dbReference type="EMBL" id="JAD55802.1"/>
    </source>
</evidence>
<reference evidence="1" key="1">
    <citation type="submission" date="2014-09" db="EMBL/GenBank/DDBJ databases">
        <authorList>
            <person name="Magalhaes I.L.F."/>
            <person name="Oliveira U."/>
            <person name="Santos F.R."/>
            <person name="Vidigal T.H.D.A."/>
            <person name="Brescovit A.D."/>
            <person name="Santos A.J."/>
        </authorList>
    </citation>
    <scope>NUCLEOTIDE SEQUENCE</scope>
    <source>
        <tissue evidence="1">Shoot tissue taken approximately 20 cm above the soil surface</tissue>
    </source>
</reference>
<proteinExistence type="predicted"/>
<name>A0A0A9B921_ARUDO</name>
<dbReference type="EMBL" id="GBRH01242093">
    <property type="protein sequence ID" value="JAD55802.1"/>
    <property type="molecule type" value="Transcribed_RNA"/>
</dbReference>
<accession>A0A0A9B921</accession>
<reference evidence="1" key="2">
    <citation type="journal article" date="2015" name="Data Brief">
        <title>Shoot transcriptome of the giant reed, Arundo donax.</title>
        <authorList>
            <person name="Barrero R.A."/>
            <person name="Guerrero F.D."/>
            <person name="Moolhuijzen P."/>
            <person name="Goolsby J.A."/>
            <person name="Tidwell J."/>
            <person name="Bellgard S.E."/>
            <person name="Bellgard M.I."/>
        </authorList>
    </citation>
    <scope>NUCLEOTIDE SEQUENCE</scope>
    <source>
        <tissue evidence="1">Shoot tissue taken approximately 20 cm above the soil surface</tissue>
    </source>
</reference>
<sequence>MYISLLRFRAELRVCLDVCVPNSLFESSMLIGVEHF</sequence>